<evidence type="ECO:0000313" key="7">
    <source>
        <dbReference type="Proteomes" id="UP001194579"/>
    </source>
</evidence>
<dbReference type="Pfam" id="PF21197">
    <property type="entry name" value="PgaA_barrel"/>
    <property type="match status" value="1"/>
</dbReference>
<dbReference type="InterPro" id="IPR011990">
    <property type="entry name" value="TPR-like_helical_dom_sf"/>
</dbReference>
<reference evidence="2" key="2">
    <citation type="submission" date="2012-03" db="EMBL/GenBank/DDBJ databases">
        <authorList>
            <person name="Koskinen P."/>
            <person name="Laine P."/>
            <person name="Niemi O."/>
            <person name="Nykyri J."/>
            <person name="Harjunpaa H."/>
            <person name="Auvinen P."/>
            <person name="Paulin L."/>
            <person name="Pirhonen M."/>
            <person name="Palva T."/>
            <person name="Holm L."/>
        </authorList>
    </citation>
    <scope>NUCLEOTIDE SEQUENCE</scope>
    <source>
        <strain evidence="2">SCC3193</strain>
    </source>
</reference>
<dbReference type="EMBL" id="CP003415">
    <property type="protein sequence ID" value="AFI92832.1"/>
    <property type="molecule type" value="Genomic_DNA"/>
</dbReference>
<dbReference type="KEGG" id="pec:W5S_4792"/>
<dbReference type="InterPro" id="IPR023870">
    <property type="entry name" value="PGA_export_porin_PgaA"/>
</dbReference>
<dbReference type="GO" id="GO:1901515">
    <property type="term" value="F:poly-beta-1,6-N-acetyl-D-glucosamine transmembrane transporter activity"/>
    <property type="evidence" value="ECO:0007669"/>
    <property type="project" value="InterPro"/>
</dbReference>
<dbReference type="EMBL" id="WABS01000003">
    <property type="protein sequence ID" value="MBI0553325.1"/>
    <property type="molecule type" value="Genomic_DNA"/>
</dbReference>
<reference evidence="4 6" key="3">
    <citation type="journal article" date="2018" name="BMC Genomics">
        <title>High genomic variability in the plant pathogenic bacterium Pectobacterium parmentieri deciphered from de novo assembled complete genomes.</title>
        <authorList>
            <person name="Zoledowska S."/>
            <person name="Motyka-Pomagruk A."/>
            <person name="Sledz W."/>
            <person name="Mengoni A."/>
            <person name="Lojkowska E."/>
        </authorList>
    </citation>
    <scope>NUCLEOTIDE SEQUENCE [LARGE SCALE GENOMIC DNA]</scope>
    <source>
        <strain evidence="4 6">IFB5626</strain>
    </source>
</reference>
<dbReference type="AlphaFoldDB" id="A0A0H3I9Z4"/>
<reference evidence="7" key="4">
    <citation type="submission" date="2023-07" db="EMBL/GenBank/DDBJ databases">
        <title>Identification of Pectobacterium versatile causing blackleg of potato from New York State with a whole genome sequencing approach.</title>
        <authorList>
            <person name="Ma X."/>
            <person name="Swingle B."/>
        </authorList>
    </citation>
    <scope>NUCLEOTIDE SEQUENCE [LARGE SCALE GENOMIC DNA]</scope>
    <source>
        <strain evidence="7">NY1588A</strain>
    </source>
</reference>
<dbReference type="NCBIfam" id="TIGR03939">
    <property type="entry name" value="PGA_TPR_OMP"/>
    <property type="match status" value="1"/>
</dbReference>
<evidence type="ECO:0000313" key="2">
    <source>
        <dbReference type="EMBL" id="AFI92832.1"/>
    </source>
</evidence>
<evidence type="ECO:0000259" key="1">
    <source>
        <dbReference type="Pfam" id="PF21197"/>
    </source>
</evidence>
<dbReference type="Proteomes" id="UP000269665">
    <property type="component" value="Unassembled WGS sequence"/>
</dbReference>
<gene>
    <name evidence="3" type="primary">pgaA</name>
    <name evidence="2" type="ordered locus">W5S_4792</name>
    <name evidence="4" type="ORF">C5E00_17945</name>
    <name evidence="3" type="ORF">F6Q06_02300</name>
</gene>
<protein>
    <submittedName>
        <fullName evidence="2">Biofilm PGA synthesis protein PgaA</fullName>
    </submittedName>
    <submittedName>
        <fullName evidence="3">Poly-beta-1,6 N-acetyl-D-glucosamine export porin PgaA</fullName>
    </submittedName>
</protein>
<dbReference type="RefSeq" id="WP_014702182.1">
    <property type="nucleotide sequence ID" value="NC_017845.1"/>
</dbReference>
<evidence type="ECO:0000313" key="4">
    <source>
        <dbReference type="EMBL" id="RKO78530.1"/>
    </source>
</evidence>
<feature type="domain" description="PgaA membrane beta barrel" evidence="1">
    <location>
        <begin position="527"/>
        <end position="820"/>
    </location>
</feature>
<dbReference type="InterPro" id="IPR049003">
    <property type="entry name" value="PgaA_barrel"/>
</dbReference>
<evidence type="ECO:0000313" key="5">
    <source>
        <dbReference type="Proteomes" id="UP000008044"/>
    </source>
</evidence>
<dbReference type="SUPFAM" id="SSF48452">
    <property type="entry name" value="TPR-like"/>
    <property type="match status" value="1"/>
</dbReference>
<dbReference type="eggNOG" id="COG0457">
    <property type="taxonomic scope" value="Bacteria"/>
</dbReference>
<evidence type="ECO:0000313" key="3">
    <source>
        <dbReference type="EMBL" id="MBI0553325.1"/>
    </source>
</evidence>
<dbReference type="Gene3D" id="1.25.40.10">
    <property type="entry name" value="Tetratricopeptide repeat domain"/>
    <property type="match status" value="2"/>
</dbReference>
<dbReference type="Proteomes" id="UP001194579">
    <property type="component" value="Unassembled WGS sequence"/>
</dbReference>
<keyword evidence="7" id="KW-1185">Reference proteome</keyword>
<evidence type="ECO:0000313" key="6">
    <source>
        <dbReference type="Proteomes" id="UP000269665"/>
    </source>
</evidence>
<reference evidence="3" key="5">
    <citation type="submission" date="2024-05" db="EMBL/GenBank/DDBJ databases">
        <title>Identification of Pectobacterium versatile causing blackleg of potato from New York State with a whole genome sequencing approach.</title>
        <authorList>
            <person name="Ma X."/>
            <person name="Swingle B."/>
        </authorList>
    </citation>
    <scope>NUCLEOTIDE SEQUENCE</scope>
    <source>
        <strain evidence="3">NY1588A</strain>
    </source>
</reference>
<name>A0A0H3I9Z4_PECPM</name>
<dbReference type="PATRIC" id="fig|1166016.3.peg.4851"/>
<dbReference type="EMBL" id="PSZG01000001">
    <property type="protein sequence ID" value="RKO78530.1"/>
    <property type="molecule type" value="Genomic_DNA"/>
</dbReference>
<dbReference type="NCBIfam" id="NF007468">
    <property type="entry name" value="PRK10049.1"/>
    <property type="match status" value="1"/>
</dbReference>
<sequence length="820" mass="93833">MSFVNSHSSRLNPILFNLLKSLVYFSVSVGVAAAESHYDTLISNARQGDISPATSWLDGQSRNRELTAAEVTDWLLINGWAGKDAEVIRIWKTYSPTMSLPDPAQRAAAKSYRNLRQWQSSVELWQRVLQRTPRDDDARSGLILTLADAGQTKRSLELATSRVKREPTANHWRELAWVQRIAGQHTDSLFSIMQAMRYAPQDKTLLSDYSDILSRNTISAPALNALKDSKRHVFQTDERQRPRELEAAAELVRLAFITSTTENERFVVADRALARYSSLMNQWRTLPSAKASYRHARIDRLGALLVRYRMEEIISEYQSLLKEGDIPSYARRWVASAYLYLKQPEKAEQILSSVIQEDPSQHVQIVRQGDFFYSLLENEKVEQAARLSAQAEEKTPYKKRVYGLSSFIPNDDWVDIKYLRIQSLVSHNDLPAAQRLAENLALGGPGNQELNIRLAEIYLNRGWPRRAETLLKRAELLEARSFRLETHQGLTALELQEWRQLDQLADDTVARYPDDFSVKRLARLRQVHHMAELRISGAQGLKSDSPAKGMNDTNIDAVLYSPPFADHWRVFSGGAFNQSDFTEGRGIHRTMRGGVEFTDRDNWAEVELSHRNFGFGSDIGASLSYRHDINDFWRVGLNAERLMRSTPLRALKNDVTANGGGGYVRWRQSERRSWQADLSNGWFSDGNRRQEYALSGQERLFSSSFLILDFTPTINWGANSKQAVSYYNPQSYVAVLPAFTLDHLLYRHYQTEWHQEVKAGAGRYWQKGESAGAITTLGYGQRVRWNDVLDMGVSAQWDKRPYDGKREQNVSLSFDLNYRF</sequence>
<dbReference type="STRING" id="1905730.W5S_4792"/>
<dbReference type="Proteomes" id="UP000008044">
    <property type="component" value="Chromosome"/>
</dbReference>
<proteinExistence type="predicted"/>
<accession>A0A0H3I9Z4</accession>
<reference evidence="2 5" key="1">
    <citation type="journal article" date="2012" name="J. Bacteriol.">
        <title>Genome sequence of Pectobacterium sp. strain SCC3193.</title>
        <authorList>
            <person name="Koskinen J.P."/>
            <person name="Laine P."/>
            <person name="Niemi O."/>
            <person name="Nykyri J."/>
            <person name="Harjunpaa H."/>
            <person name="Auvinen P."/>
            <person name="Paulin L."/>
            <person name="Pirhonen M."/>
            <person name="Palva T."/>
            <person name="Holm L."/>
        </authorList>
    </citation>
    <scope>NUCLEOTIDE SEQUENCE [LARGE SCALE GENOMIC DNA]</scope>
    <source>
        <strain evidence="2 5">SCC3193</strain>
    </source>
</reference>
<dbReference type="HOGENOM" id="CLU_018289_0_0_6"/>
<organism evidence="2 5">
    <name type="scientific">Pectobacterium parmentieri</name>
    <dbReference type="NCBI Taxonomy" id="1905730"/>
    <lineage>
        <taxon>Bacteria</taxon>
        <taxon>Pseudomonadati</taxon>
        <taxon>Pseudomonadota</taxon>
        <taxon>Gammaproteobacteria</taxon>
        <taxon>Enterobacterales</taxon>
        <taxon>Pectobacteriaceae</taxon>
        <taxon>Pectobacterium</taxon>
    </lineage>
</organism>